<proteinExistence type="predicted"/>
<dbReference type="Gene3D" id="3.40.190.10">
    <property type="entry name" value="Periplasmic binding protein-like II"/>
    <property type="match status" value="2"/>
</dbReference>
<dbReference type="RefSeq" id="WP_209975048.1">
    <property type="nucleotide sequence ID" value="NZ_JAGGLB010000018.1"/>
</dbReference>
<evidence type="ECO:0000313" key="2">
    <source>
        <dbReference type="EMBL" id="MBP1993304.1"/>
    </source>
</evidence>
<dbReference type="Proteomes" id="UP001519287">
    <property type="component" value="Unassembled WGS sequence"/>
</dbReference>
<name>A0ABS4J0D7_9BACL</name>
<feature type="transmembrane region" description="Helical" evidence="1">
    <location>
        <begin position="7"/>
        <end position="27"/>
    </location>
</feature>
<organism evidence="2 3">
    <name type="scientific">Paenibacillus eucommiae</name>
    <dbReference type="NCBI Taxonomy" id="1355755"/>
    <lineage>
        <taxon>Bacteria</taxon>
        <taxon>Bacillati</taxon>
        <taxon>Bacillota</taxon>
        <taxon>Bacilli</taxon>
        <taxon>Bacillales</taxon>
        <taxon>Paenibacillaceae</taxon>
        <taxon>Paenibacillus</taxon>
    </lineage>
</organism>
<protein>
    <recommendedName>
        <fullName evidence="4">Extracellular solute-binding protein</fullName>
    </recommendedName>
</protein>
<keyword evidence="1" id="KW-0472">Membrane</keyword>
<evidence type="ECO:0000256" key="1">
    <source>
        <dbReference type="SAM" id="Phobius"/>
    </source>
</evidence>
<evidence type="ECO:0000313" key="3">
    <source>
        <dbReference type="Proteomes" id="UP001519287"/>
    </source>
</evidence>
<sequence>MNRILKISLSVFAAAIVIGVGLLMFPMPDGFGITGNKNKDGAIVNANGKTQLHFFIPKLDTTDEILPEADFIRSYIEEQFQVDLTITWLEANHGYNTALSSYLISNNPPDLWLNLSDDDSVVAANNNTVADISFYLTPQHMPNYFRYWISEKELKEFQLPNSFLRAPVPYDHKSYRSYYIRKDWLDHLSLDVPTNYEQYVQVLQAFTLDDPDGNGLKDTYGFTTSGNSSQLSTDWPEFVKHDLIFPYYLNESGQLVDMQSDLRVEQVIEDLLHVIRLGVVDPDWFLNKDGQHIDKAIQGKAGVVLSEQKTFAFDSYPMSVQNRTKQLDPNAEWVPFNPFGHSPLRAGAYPLHSFVFSNMASTDQKIKMTEILNWLSSEEGFIMTHYGQENIHYKRTGSTITQIQPPKHQETSAVIPTQWQFFTPESPEVFGLTVNDPMLTARDQGILQFITQIPVLKGVGTSLTPPIDISVQTMRKKQNEFQTKLLFEERSAKNWPAYRDILMNQYQGNTIFKQYYYKIRQADPQQ</sequence>
<dbReference type="SUPFAM" id="SSF53850">
    <property type="entry name" value="Periplasmic binding protein-like II"/>
    <property type="match status" value="1"/>
</dbReference>
<dbReference type="EMBL" id="JAGGLB010000018">
    <property type="protein sequence ID" value="MBP1993304.1"/>
    <property type="molecule type" value="Genomic_DNA"/>
</dbReference>
<evidence type="ECO:0008006" key="4">
    <source>
        <dbReference type="Google" id="ProtNLM"/>
    </source>
</evidence>
<keyword evidence="3" id="KW-1185">Reference proteome</keyword>
<gene>
    <name evidence="2" type="ORF">J2Z66_004925</name>
</gene>
<comment type="caution">
    <text evidence="2">The sequence shown here is derived from an EMBL/GenBank/DDBJ whole genome shotgun (WGS) entry which is preliminary data.</text>
</comment>
<reference evidence="2 3" key="1">
    <citation type="submission" date="2021-03" db="EMBL/GenBank/DDBJ databases">
        <title>Genomic Encyclopedia of Type Strains, Phase IV (KMG-IV): sequencing the most valuable type-strain genomes for metagenomic binning, comparative biology and taxonomic classification.</title>
        <authorList>
            <person name="Goeker M."/>
        </authorList>
    </citation>
    <scope>NUCLEOTIDE SEQUENCE [LARGE SCALE GENOMIC DNA]</scope>
    <source>
        <strain evidence="2 3">DSM 26048</strain>
    </source>
</reference>
<keyword evidence="1" id="KW-0812">Transmembrane</keyword>
<accession>A0ABS4J0D7</accession>
<keyword evidence="1" id="KW-1133">Transmembrane helix</keyword>